<evidence type="ECO:0000256" key="2">
    <source>
        <dbReference type="ARBA" id="ARBA00022741"/>
    </source>
</evidence>
<dbReference type="Pfam" id="PF19045">
    <property type="entry name" value="Ligase_CoA_2"/>
    <property type="match status" value="1"/>
</dbReference>
<dbReference type="KEGG" id="tpe:Tpen_0602"/>
<dbReference type="GO" id="GO:0043758">
    <property type="term" value="F:acetate-CoA ligase (ADP-forming) activity"/>
    <property type="evidence" value="ECO:0007669"/>
    <property type="project" value="InterPro"/>
</dbReference>
<dbReference type="Gene3D" id="3.40.50.261">
    <property type="entry name" value="Succinyl-CoA synthetase domains"/>
    <property type="match status" value="2"/>
</dbReference>
<dbReference type="Proteomes" id="UP000000641">
    <property type="component" value="Chromosome"/>
</dbReference>
<dbReference type="Pfam" id="PF13549">
    <property type="entry name" value="ATP-grasp_5"/>
    <property type="match status" value="1"/>
</dbReference>
<evidence type="ECO:0000256" key="4">
    <source>
        <dbReference type="PROSITE-ProRule" id="PRU00409"/>
    </source>
</evidence>
<dbReference type="Pfam" id="PF13380">
    <property type="entry name" value="CoA_binding_2"/>
    <property type="match status" value="1"/>
</dbReference>
<dbReference type="EnsemblBacteria" id="ABL78007">
    <property type="protein sequence ID" value="ABL78007"/>
    <property type="gene ID" value="Tpen_0602"/>
</dbReference>
<dbReference type="EMBL" id="CP000505">
    <property type="protein sequence ID" value="ABL78007.1"/>
    <property type="molecule type" value="Genomic_DNA"/>
</dbReference>
<dbReference type="Gene3D" id="3.30.1490.20">
    <property type="entry name" value="ATP-grasp fold, A domain"/>
    <property type="match status" value="1"/>
</dbReference>
<keyword evidence="7" id="KW-1185">Reference proteome</keyword>
<dbReference type="InterPro" id="IPR011761">
    <property type="entry name" value="ATP-grasp"/>
</dbReference>
<dbReference type="SUPFAM" id="SSF51735">
    <property type="entry name" value="NAD(P)-binding Rossmann-fold domains"/>
    <property type="match status" value="1"/>
</dbReference>
<gene>
    <name evidence="6" type="ordered locus">Tpen_0602</name>
</gene>
<dbReference type="SUPFAM" id="SSF56059">
    <property type="entry name" value="Glutathione synthetase ATP-binding domain-like"/>
    <property type="match status" value="1"/>
</dbReference>
<protein>
    <submittedName>
        <fullName evidence="6">CoA-binding domain protein</fullName>
    </submittedName>
</protein>
<evidence type="ECO:0000313" key="6">
    <source>
        <dbReference type="EMBL" id="ABL78007.1"/>
    </source>
</evidence>
<keyword evidence="1" id="KW-0436">Ligase</keyword>
<dbReference type="STRING" id="368408.Tpen_0602"/>
<dbReference type="Gene3D" id="3.30.470.20">
    <property type="entry name" value="ATP-grasp fold, B domain"/>
    <property type="match status" value="1"/>
</dbReference>
<proteinExistence type="predicted"/>
<dbReference type="PROSITE" id="PS50975">
    <property type="entry name" value="ATP_GRASP"/>
    <property type="match status" value="1"/>
</dbReference>
<dbReference type="OrthoDB" id="18103at2157"/>
<dbReference type="Pfam" id="PF13607">
    <property type="entry name" value="Succ_CoA_lig"/>
    <property type="match status" value="1"/>
</dbReference>
<dbReference type="InterPro" id="IPR032875">
    <property type="entry name" value="Succ_CoA_lig_flav_dom"/>
</dbReference>
<dbReference type="GeneID" id="4601222"/>
<organism evidence="6 7">
    <name type="scientific">Thermofilum pendens (strain DSM 2475 / Hrk 5)</name>
    <dbReference type="NCBI Taxonomy" id="368408"/>
    <lineage>
        <taxon>Archaea</taxon>
        <taxon>Thermoproteota</taxon>
        <taxon>Thermoprotei</taxon>
        <taxon>Thermofilales</taxon>
        <taxon>Thermofilaceae</taxon>
        <taxon>Thermofilum</taxon>
    </lineage>
</organism>
<dbReference type="eggNOG" id="arCOG01340">
    <property type="taxonomic scope" value="Archaea"/>
</dbReference>
<dbReference type="RefSeq" id="WP_011752272.1">
    <property type="nucleotide sequence ID" value="NC_008698.1"/>
</dbReference>
<sequence>MIDERILRLLRPESVAVVGASRNPEKIGYQVVKNLLEAGFPRERIFPVNPNADEILGLKCYKSVSEIPYQVDLVVVAVPAPAVPGVLEDAGRKGVKAVAVITSGFKEIGNVDLEQRIASIAKNYGMRLLGPNIVGICDTVKRVNASFCQGLPKPGEIAFITQSGALGIALVGWTKLKGIGLSDLVSIGNKADVDETDLVEFFGEDQYTKVITAYLEGVSDGRRFLEAARRVARRKPIIVLKAGRGVRTIGAIKSHTGSLAGSFAAYEAAFKQSGILLARSFVELFDWATAFAKTHIPRGENVVVLTNGGGAGIMATDALEDYGIRLMDIPQDLAEKLRKHMPPFGSVFNPVDLTGMADAEQYYGALKDLLMHDSVDAVLVLYCHTAITNPQEIAEALLRAVRETESKKTVLASFIGGEEVNEACGKLTENGIPCYESPEKAASSLGAIYRYKHMLEKLDRRTEVAVSVDVEAARHVVRSALKEGRTTLTPSEAAALVGYYGIPVLAKKIAKSPEEAVRIAREIGYPVVLEVESPDILHKSDIGGILVGLQSDAEVAEGYSKILDNVSKKAPSARVNGIIVRKMAEKGKEIALGVHRDPIFGPLVMVGSGGVLVELYRDVSFRVAPLSLEDAYEMLEETKIYKVLKGYRGEPPSDYEKVVDVLIRLSKLACDVEEIEDIDINPFFVYERGKGGIAVDVKVTLVQR</sequence>
<dbReference type="GO" id="GO:0046872">
    <property type="term" value="F:metal ion binding"/>
    <property type="evidence" value="ECO:0007669"/>
    <property type="project" value="InterPro"/>
</dbReference>
<dbReference type="Gene3D" id="3.40.50.720">
    <property type="entry name" value="NAD(P)-binding Rossmann-like Domain"/>
    <property type="match status" value="1"/>
</dbReference>
<evidence type="ECO:0000313" key="7">
    <source>
        <dbReference type="Proteomes" id="UP000000641"/>
    </source>
</evidence>
<evidence type="ECO:0000256" key="3">
    <source>
        <dbReference type="ARBA" id="ARBA00022840"/>
    </source>
</evidence>
<dbReference type="HOGENOM" id="CLU_007415_3_1_2"/>
<feature type="domain" description="ATP-grasp" evidence="5">
    <location>
        <begin position="494"/>
        <end position="530"/>
    </location>
</feature>
<dbReference type="InterPro" id="IPR003781">
    <property type="entry name" value="CoA-bd"/>
</dbReference>
<dbReference type="GO" id="GO:0005524">
    <property type="term" value="F:ATP binding"/>
    <property type="evidence" value="ECO:0007669"/>
    <property type="project" value="UniProtKB-UniRule"/>
</dbReference>
<accession>A1RXS7</accession>
<dbReference type="InterPro" id="IPR013815">
    <property type="entry name" value="ATP_grasp_subdomain_1"/>
</dbReference>
<dbReference type="InterPro" id="IPR036291">
    <property type="entry name" value="NAD(P)-bd_dom_sf"/>
</dbReference>
<evidence type="ECO:0000256" key="1">
    <source>
        <dbReference type="ARBA" id="ARBA00022598"/>
    </source>
</evidence>
<dbReference type="SUPFAM" id="SSF52210">
    <property type="entry name" value="Succinyl-CoA synthetase domains"/>
    <property type="match status" value="2"/>
</dbReference>
<keyword evidence="2 4" id="KW-0547">Nucleotide-binding</keyword>
<keyword evidence="3 4" id="KW-0067">ATP-binding</keyword>
<evidence type="ECO:0000259" key="5">
    <source>
        <dbReference type="PROSITE" id="PS50975"/>
    </source>
</evidence>
<dbReference type="AlphaFoldDB" id="A1RXS7"/>
<dbReference type="InterPro" id="IPR051538">
    <property type="entry name" value="Acyl-CoA_Synth/Transferase"/>
</dbReference>
<dbReference type="PANTHER" id="PTHR43334">
    <property type="entry name" value="ACETATE--COA LIGASE [ADP-FORMING]"/>
    <property type="match status" value="1"/>
</dbReference>
<dbReference type="InterPro" id="IPR043938">
    <property type="entry name" value="Ligase_CoA_dom"/>
</dbReference>
<reference evidence="7" key="1">
    <citation type="journal article" date="2008" name="J. Bacteriol.">
        <title>Genome sequence of Thermofilum pendens reveals an exceptional loss of biosynthetic pathways without genome reduction.</title>
        <authorList>
            <person name="Anderson I."/>
            <person name="Rodriguez J."/>
            <person name="Susanti D."/>
            <person name="Porat I."/>
            <person name="Reich C."/>
            <person name="Ulrich L.E."/>
            <person name="Elkins J.G."/>
            <person name="Mavromatis K."/>
            <person name="Lykidis A."/>
            <person name="Kim E."/>
            <person name="Thompson L.S."/>
            <person name="Nolan M."/>
            <person name="Land M."/>
            <person name="Copeland A."/>
            <person name="Lapidus A."/>
            <person name="Lucas S."/>
            <person name="Detter C."/>
            <person name="Zhulin I.B."/>
            <person name="Olsen G.J."/>
            <person name="Whitman W."/>
            <person name="Mukhopadhyay B."/>
            <person name="Bristow J."/>
            <person name="Kyrpides N."/>
        </authorList>
    </citation>
    <scope>NUCLEOTIDE SEQUENCE [LARGE SCALE GENOMIC DNA]</scope>
    <source>
        <strain evidence="7">DSM 2475 / Hrk 5</strain>
    </source>
</reference>
<dbReference type="SMART" id="SM00881">
    <property type="entry name" value="CoA_binding"/>
    <property type="match status" value="1"/>
</dbReference>
<dbReference type="InterPro" id="IPR016102">
    <property type="entry name" value="Succinyl-CoA_synth-like"/>
</dbReference>
<dbReference type="FunFam" id="3.30.1490.20:FF:000020">
    <property type="entry name" value="Protein lysine acetyltransferase"/>
    <property type="match status" value="1"/>
</dbReference>
<dbReference type="PANTHER" id="PTHR43334:SF1">
    <property type="entry name" value="3-HYDROXYPROPIONATE--COA LIGASE [ADP-FORMING]"/>
    <property type="match status" value="1"/>
</dbReference>
<name>A1RXS7_THEPD</name>